<keyword evidence="1" id="KW-0812">Transmembrane</keyword>
<dbReference type="GeneID" id="107486020"/>
<keyword evidence="1" id="KW-0472">Membrane</keyword>
<feature type="transmembrane region" description="Helical" evidence="1">
    <location>
        <begin position="146"/>
        <end position="164"/>
    </location>
</feature>
<reference evidence="3" key="2">
    <citation type="submission" date="2025-08" db="UniProtKB">
        <authorList>
            <consortium name="RefSeq"/>
        </authorList>
    </citation>
    <scope>IDENTIFICATION</scope>
    <source>
        <tissue evidence="3">Whole plant</tissue>
    </source>
</reference>
<keyword evidence="1" id="KW-1133">Transmembrane helix</keyword>
<dbReference type="PANTHER" id="PTHR11439">
    <property type="entry name" value="GAG-POL-RELATED RETROTRANSPOSON"/>
    <property type="match status" value="1"/>
</dbReference>
<accession>A0A6P4D7D2</accession>
<feature type="transmembrane region" description="Helical" evidence="1">
    <location>
        <begin position="50"/>
        <end position="70"/>
    </location>
</feature>
<organism evidence="2 3">
    <name type="scientific">Arachis duranensis</name>
    <name type="common">Wild peanut</name>
    <dbReference type="NCBI Taxonomy" id="130453"/>
    <lineage>
        <taxon>Eukaryota</taxon>
        <taxon>Viridiplantae</taxon>
        <taxon>Streptophyta</taxon>
        <taxon>Embryophyta</taxon>
        <taxon>Tracheophyta</taxon>
        <taxon>Spermatophyta</taxon>
        <taxon>Magnoliopsida</taxon>
        <taxon>eudicotyledons</taxon>
        <taxon>Gunneridae</taxon>
        <taxon>Pentapetalae</taxon>
        <taxon>rosids</taxon>
        <taxon>fabids</taxon>
        <taxon>Fabales</taxon>
        <taxon>Fabaceae</taxon>
        <taxon>Papilionoideae</taxon>
        <taxon>50 kb inversion clade</taxon>
        <taxon>dalbergioids sensu lato</taxon>
        <taxon>Dalbergieae</taxon>
        <taxon>Pterocarpus clade</taxon>
        <taxon>Arachis</taxon>
    </lineage>
</organism>
<dbReference type="RefSeq" id="XP_015962047.1">
    <property type="nucleotide sequence ID" value="XM_016106561.1"/>
</dbReference>
<dbReference type="PANTHER" id="PTHR11439:SF461">
    <property type="entry name" value="OS10G0432200 PROTEIN"/>
    <property type="match status" value="1"/>
</dbReference>
<protein>
    <submittedName>
        <fullName evidence="3">Uncharacterized mitochondrial protein AtMg00810-like</fullName>
    </submittedName>
</protein>
<sequence length="165" mass="18838">MDDTVLDNPTLYRQLVADLVYLTVTRLDIAYPIYLLSHFLSALRTTHYTVVLRILCYIKGILFHGLHFSVHSSLTLQRAKKQTFTARLSTKAKYRALADTTVEVVLIRWLFENLVDPQPSPTTVYCDNRGTIQIANNVFFMNAPNTLRLIVILSGNAFLLMLFIS</sequence>
<dbReference type="Proteomes" id="UP000515211">
    <property type="component" value="Chromosome 4"/>
</dbReference>
<evidence type="ECO:0000313" key="3">
    <source>
        <dbReference type="RefSeq" id="XP_015962047.1"/>
    </source>
</evidence>
<feature type="transmembrane region" description="Helical" evidence="1">
    <location>
        <begin position="20"/>
        <end position="43"/>
    </location>
</feature>
<name>A0A6P4D7D2_ARADU</name>
<dbReference type="KEGG" id="adu:107486020"/>
<evidence type="ECO:0000313" key="2">
    <source>
        <dbReference type="Proteomes" id="UP000515211"/>
    </source>
</evidence>
<evidence type="ECO:0000256" key="1">
    <source>
        <dbReference type="SAM" id="Phobius"/>
    </source>
</evidence>
<keyword evidence="2" id="KW-1185">Reference proteome</keyword>
<gene>
    <name evidence="3" type="primary">LOC107486020</name>
</gene>
<reference evidence="2" key="1">
    <citation type="journal article" date="2016" name="Nat. Genet.">
        <title>The genome sequences of Arachis duranensis and Arachis ipaensis, the diploid ancestors of cultivated peanut.</title>
        <authorList>
            <person name="Bertioli D.J."/>
            <person name="Cannon S.B."/>
            <person name="Froenicke L."/>
            <person name="Huang G."/>
            <person name="Farmer A.D."/>
            <person name="Cannon E.K."/>
            <person name="Liu X."/>
            <person name="Gao D."/>
            <person name="Clevenger J."/>
            <person name="Dash S."/>
            <person name="Ren L."/>
            <person name="Moretzsohn M.C."/>
            <person name="Shirasawa K."/>
            <person name="Huang W."/>
            <person name="Vidigal B."/>
            <person name="Abernathy B."/>
            <person name="Chu Y."/>
            <person name="Niederhuth C.E."/>
            <person name="Umale P."/>
            <person name="Araujo A.C."/>
            <person name="Kozik A."/>
            <person name="Kim K.D."/>
            <person name="Burow M.D."/>
            <person name="Varshney R.K."/>
            <person name="Wang X."/>
            <person name="Zhang X."/>
            <person name="Barkley N."/>
            <person name="Guimaraes P.M."/>
            <person name="Isobe S."/>
            <person name="Guo B."/>
            <person name="Liao B."/>
            <person name="Stalker H.T."/>
            <person name="Schmitz R.J."/>
            <person name="Scheffler B.E."/>
            <person name="Leal-Bertioli S.C."/>
            <person name="Xun X."/>
            <person name="Jackson S.A."/>
            <person name="Michelmore R."/>
            <person name="Ozias-Akins P."/>
        </authorList>
    </citation>
    <scope>NUCLEOTIDE SEQUENCE [LARGE SCALE GENOMIC DNA]</scope>
    <source>
        <strain evidence="2">cv. V14167</strain>
    </source>
</reference>
<dbReference type="CDD" id="cd09272">
    <property type="entry name" value="RNase_HI_RT_Ty1"/>
    <property type="match status" value="1"/>
</dbReference>
<proteinExistence type="predicted"/>
<dbReference type="AlphaFoldDB" id="A0A6P4D7D2"/>